<sequence>MKGKPRGGKARVGRKGRGAVRGRGARARGDAIGGRGVVSEQQQTQARPKFNVQVPNLLHNLPKVHKLLHNLPKVYKLIKVQVHNLNQW</sequence>
<gene>
    <name evidence="2" type="ORF">Pyn_18976</name>
</gene>
<dbReference type="AlphaFoldDB" id="A0A314YVZ8"/>
<comment type="caution">
    <text evidence="2">The sequence shown here is derived from an EMBL/GenBank/DDBJ whole genome shotgun (WGS) entry which is preliminary data.</text>
</comment>
<protein>
    <submittedName>
        <fullName evidence="2">Uncharacterized protein</fullName>
    </submittedName>
</protein>
<proteinExistence type="predicted"/>
<organism evidence="2 3">
    <name type="scientific">Prunus yedoensis var. nudiflora</name>
    <dbReference type="NCBI Taxonomy" id="2094558"/>
    <lineage>
        <taxon>Eukaryota</taxon>
        <taxon>Viridiplantae</taxon>
        <taxon>Streptophyta</taxon>
        <taxon>Embryophyta</taxon>
        <taxon>Tracheophyta</taxon>
        <taxon>Spermatophyta</taxon>
        <taxon>Magnoliopsida</taxon>
        <taxon>eudicotyledons</taxon>
        <taxon>Gunneridae</taxon>
        <taxon>Pentapetalae</taxon>
        <taxon>rosids</taxon>
        <taxon>fabids</taxon>
        <taxon>Rosales</taxon>
        <taxon>Rosaceae</taxon>
        <taxon>Amygdaloideae</taxon>
        <taxon>Amygdaleae</taxon>
        <taxon>Prunus</taxon>
    </lineage>
</organism>
<evidence type="ECO:0000313" key="2">
    <source>
        <dbReference type="EMBL" id="PQQ10690.1"/>
    </source>
</evidence>
<feature type="region of interest" description="Disordered" evidence="1">
    <location>
        <begin position="1"/>
        <end position="46"/>
    </location>
</feature>
<accession>A0A314YVZ8</accession>
<dbReference type="Proteomes" id="UP000250321">
    <property type="component" value="Unassembled WGS sequence"/>
</dbReference>
<dbReference type="EMBL" id="PJQY01000486">
    <property type="protein sequence ID" value="PQQ10690.1"/>
    <property type="molecule type" value="Genomic_DNA"/>
</dbReference>
<keyword evidence="3" id="KW-1185">Reference proteome</keyword>
<evidence type="ECO:0000256" key="1">
    <source>
        <dbReference type="SAM" id="MobiDB-lite"/>
    </source>
</evidence>
<reference evidence="2 3" key="1">
    <citation type="submission" date="2018-02" db="EMBL/GenBank/DDBJ databases">
        <title>Draft genome of wild Prunus yedoensis var. nudiflora.</title>
        <authorList>
            <person name="Baek S."/>
            <person name="Kim J.-H."/>
            <person name="Choi K."/>
            <person name="Kim G.-B."/>
            <person name="Cho A."/>
            <person name="Jang H."/>
            <person name="Shin C.-H."/>
            <person name="Yu H.-J."/>
            <person name="Mun J.-H."/>
        </authorList>
    </citation>
    <scope>NUCLEOTIDE SEQUENCE [LARGE SCALE GENOMIC DNA]</scope>
    <source>
        <strain evidence="3">cv. Jeju island</strain>
        <tissue evidence="2">Leaf</tissue>
    </source>
</reference>
<feature type="compositionally biased region" description="Basic residues" evidence="1">
    <location>
        <begin position="1"/>
        <end position="26"/>
    </location>
</feature>
<evidence type="ECO:0000313" key="3">
    <source>
        <dbReference type="Proteomes" id="UP000250321"/>
    </source>
</evidence>
<name>A0A314YVZ8_PRUYE</name>